<keyword evidence="4" id="KW-1185">Reference proteome</keyword>
<evidence type="ECO:0000313" key="3">
    <source>
        <dbReference type="EMBL" id="MFD0889286.1"/>
    </source>
</evidence>
<name>A0ABW3DZN4_9ACTN</name>
<keyword evidence="1" id="KW-0378">Hydrolase</keyword>
<dbReference type="InterPro" id="IPR013783">
    <property type="entry name" value="Ig-like_fold"/>
</dbReference>
<dbReference type="CDD" id="cd12214">
    <property type="entry name" value="ChiA1_BD"/>
    <property type="match status" value="1"/>
</dbReference>
<sequence length="350" mass="35913">ESDGVIDQGASTTVAVRTRRLSGPLQDLDLTAEGVPAGTSVTFTPARVSSGAGSSMRVTTSASTPVGTYPIVIRATSVASPTLSETASYRLTVTPASPANDFSVSLDRDTVTVDPGKTATLTLSTATTAGDPQQVALTAFGLPDSVSFTFNPSTITTGQTARVTVHPSEATSPGVYFVTVRATGASRRTTTLRLDVRGGDFAVHLTPAAATVEPGQTAISTLETMPVSVAPQILTISASGMPAGVTFSASPSSVNLGTPSTLTFTASATTVPGTYPITVNATGVETRSATFTLTVTAPSVPAWKPYTRYKAGDRVAHGGAVYRCVIGHLSLPGWEPPRTPALWARVQPTK</sequence>
<feature type="domain" description="Chitin-binding type-3" evidence="2">
    <location>
        <begin position="300"/>
        <end position="346"/>
    </location>
</feature>
<feature type="non-terminal residue" evidence="3">
    <location>
        <position position="1"/>
    </location>
</feature>
<comment type="caution">
    <text evidence="3">The sequence shown here is derived from an EMBL/GenBank/DDBJ whole genome shotgun (WGS) entry which is preliminary data.</text>
</comment>
<protein>
    <submittedName>
        <fullName evidence="3">Carbohydrate-binding protein</fullName>
    </submittedName>
</protein>
<dbReference type="Gene3D" id="2.10.10.20">
    <property type="entry name" value="Carbohydrate-binding module superfamily 5/12"/>
    <property type="match status" value="1"/>
</dbReference>
<accession>A0ABW3DZN4</accession>
<dbReference type="InterPro" id="IPR036573">
    <property type="entry name" value="CBM_sf_5/12"/>
</dbReference>
<dbReference type="SUPFAM" id="SSF51055">
    <property type="entry name" value="Carbohydrate binding domain"/>
    <property type="match status" value="1"/>
</dbReference>
<evidence type="ECO:0000256" key="1">
    <source>
        <dbReference type="ARBA" id="ARBA00022801"/>
    </source>
</evidence>
<dbReference type="InterPro" id="IPR003610">
    <property type="entry name" value="CBM5/12"/>
</dbReference>
<dbReference type="SMART" id="SM00495">
    <property type="entry name" value="ChtBD3"/>
    <property type="match status" value="1"/>
</dbReference>
<reference evidence="4" key="1">
    <citation type="journal article" date="2019" name="Int. J. Syst. Evol. Microbiol.">
        <title>The Global Catalogue of Microorganisms (GCM) 10K type strain sequencing project: providing services to taxonomists for standard genome sequencing and annotation.</title>
        <authorList>
            <consortium name="The Broad Institute Genomics Platform"/>
            <consortium name="The Broad Institute Genome Sequencing Center for Infectious Disease"/>
            <person name="Wu L."/>
            <person name="Ma J."/>
        </authorList>
    </citation>
    <scope>NUCLEOTIDE SEQUENCE [LARGE SCALE GENOMIC DNA]</scope>
    <source>
        <strain evidence="4">CCUG 62974</strain>
    </source>
</reference>
<dbReference type="Pfam" id="PF02839">
    <property type="entry name" value="CBM_5_12"/>
    <property type="match status" value="1"/>
</dbReference>
<dbReference type="Proteomes" id="UP001597024">
    <property type="component" value="Unassembled WGS sequence"/>
</dbReference>
<evidence type="ECO:0000313" key="4">
    <source>
        <dbReference type="Proteomes" id="UP001597024"/>
    </source>
</evidence>
<proteinExistence type="predicted"/>
<organism evidence="3 4">
    <name type="scientific">Streptosporangium algeriense</name>
    <dbReference type="NCBI Taxonomy" id="1682748"/>
    <lineage>
        <taxon>Bacteria</taxon>
        <taxon>Bacillati</taxon>
        <taxon>Actinomycetota</taxon>
        <taxon>Actinomycetes</taxon>
        <taxon>Streptosporangiales</taxon>
        <taxon>Streptosporangiaceae</taxon>
        <taxon>Streptosporangium</taxon>
    </lineage>
</organism>
<dbReference type="EMBL" id="JBHTHX010001749">
    <property type="protein sequence ID" value="MFD0889286.1"/>
    <property type="molecule type" value="Genomic_DNA"/>
</dbReference>
<evidence type="ECO:0000259" key="2">
    <source>
        <dbReference type="SMART" id="SM00495"/>
    </source>
</evidence>
<dbReference type="Gene3D" id="2.60.40.10">
    <property type="entry name" value="Immunoglobulins"/>
    <property type="match status" value="1"/>
</dbReference>
<gene>
    <name evidence="3" type="ORF">ACFQ08_32530</name>
</gene>